<dbReference type="Gene3D" id="3.40.50.11260">
    <property type="match status" value="1"/>
</dbReference>
<proteinExistence type="inferred from homology"/>
<organism evidence="3 4">
    <name type="scientific">Solanum tuberosum</name>
    <name type="common">Potato</name>
    <dbReference type="NCBI Taxonomy" id="4113"/>
    <lineage>
        <taxon>Eukaryota</taxon>
        <taxon>Viridiplantae</taxon>
        <taxon>Streptophyta</taxon>
        <taxon>Embryophyta</taxon>
        <taxon>Tracheophyta</taxon>
        <taxon>Spermatophyta</taxon>
        <taxon>Magnoliopsida</taxon>
        <taxon>eudicotyledons</taxon>
        <taxon>Gunneridae</taxon>
        <taxon>Pentapetalae</taxon>
        <taxon>asterids</taxon>
        <taxon>lamiids</taxon>
        <taxon>Solanales</taxon>
        <taxon>Solanaceae</taxon>
        <taxon>Solanoideae</taxon>
        <taxon>Solaneae</taxon>
        <taxon>Solanum</taxon>
    </lineage>
</organism>
<accession>A0ABQ7U1R4</accession>
<evidence type="ECO:0000256" key="1">
    <source>
        <dbReference type="ARBA" id="ARBA00008239"/>
    </source>
</evidence>
<dbReference type="InterPro" id="IPR001404">
    <property type="entry name" value="Hsp90_fam"/>
</dbReference>
<dbReference type="SUPFAM" id="SSF54211">
    <property type="entry name" value="Ribosomal protein S5 domain 2-like"/>
    <property type="match status" value="1"/>
</dbReference>
<gene>
    <name evidence="3" type="ORF">KY290_033311</name>
</gene>
<evidence type="ECO:0000256" key="2">
    <source>
        <dbReference type="ARBA" id="ARBA00023186"/>
    </source>
</evidence>
<keyword evidence="4" id="KW-1185">Reference proteome</keyword>
<evidence type="ECO:0000313" key="3">
    <source>
        <dbReference type="EMBL" id="KAH0740268.1"/>
    </source>
</evidence>
<keyword evidence="2" id="KW-0143">Chaperone</keyword>
<name>A0ABQ7U1R4_SOLTU</name>
<protein>
    <submittedName>
        <fullName evidence="3">Uncharacterized protein</fullName>
    </submittedName>
</protein>
<reference evidence="3 4" key="1">
    <citation type="journal article" date="2021" name="bioRxiv">
        <title>Chromosome-scale and haplotype-resolved genome assembly of a tetraploid potato cultivar.</title>
        <authorList>
            <person name="Sun H."/>
            <person name="Jiao W.-B."/>
            <person name="Krause K."/>
            <person name="Campoy J.A."/>
            <person name="Goel M."/>
            <person name="Folz-Donahue K."/>
            <person name="Kukat C."/>
            <person name="Huettel B."/>
            <person name="Schneeberger K."/>
        </authorList>
    </citation>
    <scope>NUCLEOTIDE SEQUENCE [LARGE SCALE GENOMIC DNA]</scope>
    <source>
        <strain evidence="3">SolTubOtavaFocal</strain>
        <tissue evidence="3">Leaves</tissue>
    </source>
</reference>
<dbReference type="InterPro" id="IPR020568">
    <property type="entry name" value="Ribosomal_Su5_D2-typ_SF"/>
</dbReference>
<comment type="caution">
    <text evidence="3">The sequence shown here is derived from an EMBL/GenBank/DDBJ whole genome shotgun (WGS) entry which is preliminary data.</text>
</comment>
<dbReference type="Proteomes" id="UP000826656">
    <property type="component" value="Unassembled WGS sequence"/>
</dbReference>
<dbReference type="Pfam" id="PF00183">
    <property type="entry name" value="HSP90"/>
    <property type="match status" value="1"/>
</dbReference>
<sequence length="134" mass="15487">MDNCKELIPEYLGFVKGRVSLILMTFHSTFKFYEAFSKNIKLGIHEDRGKYADLLRFHSTKSGDELTSLNEGQKDIYYITGESKKAVENSPFLEKRGYEVLLHGWAIERIRWRQVLVSDRIVDSPCCLVTGEYG</sequence>
<evidence type="ECO:0000313" key="4">
    <source>
        <dbReference type="Proteomes" id="UP000826656"/>
    </source>
</evidence>
<comment type="similarity">
    <text evidence="1">Belongs to the heat shock protein 90 family.</text>
</comment>
<dbReference type="EMBL" id="JAIVGD010000026">
    <property type="protein sequence ID" value="KAH0740268.1"/>
    <property type="molecule type" value="Genomic_DNA"/>
</dbReference>
<dbReference type="PANTHER" id="PTHR11528">
    <property type="entry name" value="HEAT SHOCK PROTEIN 90 FAMILY MEMBER"/>
    <property type="match status" value="1"/>
</dbReference>